<dbReference type="Gene3D" id="3.40.50.720">
    <property type="entry name" value="NAD(P)-binding Rossmann-like Domain"/>
    <property type="match status" value="1"/>
</dbReference>
<evidence type="ECO:0008006" key="5">
    <source>
        <dbReference type="Google" id="ProtNLM"/>
    </source>
</evidence>
<sequence>MLLTTLTELVKLVVRTLWQRWAGRCTSSRGLAGMTAIVTGASAGIGKEAAKDLAKRGARVILACRNVPKAQAVADHIISETGNKNVVVRQLDTSDLAFVRCFAKEVLQTEDAIHILVNNAGIAGKQMREVTRDGLELTMATNYYGHFLLTNLLLPRLKASAPSRIVNVSSAAHFFTWQINLKDLNFEKRTYSTMAAYSLSKLCNILFSAELADRLQGSGVTSNSLHPGAVSTDIIARAENSTTWWRRYCLHIGDILLSIFGKDSELGAQTIIHLAVAEEVEGVTGKYFDECKEAIPSWLALNNKLAKSLKERLASLSPNLLRLLDECSKGRTSPHPTARYEKTCLSGKTLAERSEVLPLTFLSPMTPPLMEGG</sequence>
<evidence type="ECO:0000256" key="1">
    <source>
        <dbReference type="ARBA" id="ARBA00023002"/>
    </source>
</evidence>
<name>A0AAW0UEH5_SCYPA</name>
<dbReference type="Proteomes" id="UP001487740">
    <property type="component" value="Unassembled WGS sequence"/>
</dbReference>
<reference evidence="3 4" key="1">
    <citation type="submission" date="2023-03" db="EMBL/GenBank/DDBJ databases">
        <title>High-quality genome of Scylla paramamosain provides insights in environmental adaptation.</title>
        <authorList>
            <person name="Zhang L."/>
        </authorList>
    </citation>
    <scope>NUCLEOTIDE SEQUENCE [LARGE SCALE GENOMIC DNA]</scope>
    <source>
        <strain evidence="3">LZ_2023a</strain>
        <tissue evidence="3">Muscle</tissue>
    </source>
</reference>
<evidence type="ECO:0000313" key="3">
    <source>
        <dbReference type="EMBL" id="KAK8398547.1"/>
    </source>
</evidence>
<evidence type="ECO:0000256" key="2">
    <source>
        <dbReference type="RuleBase" id="RU000363"/>
    </source>
</evidence>
<dbReference type="GO" id="GO:0016491">
    <property type="term" value="F:oxidoreductase activity"/>
    <property type="evidence" value="ECO:0007669"/>
    <property type="project" value="UniProtKB-KW"/>
</dbReference>
<dbReference type="Pfam" id="PF00106">
    <property type="entry name" value="adh_short"/>
    <property type="match status" value="1"/>
</dbReference>
<keyword evidence="4" id="KW-1185">Reference proteome</keyword>
<dbReference type="InterPro" id="IPR036291">
    <property type="entry name" value="NAD(P)-bd_dom_sf"/>
</dbReference>
<proteinExistence type="inferred from homology"/>
<evidence type="ECO:0000313" key="4">
    <source>
        <dbReference type="Proteomes" id="UP001487740"/>
    </source>
</evidence>
<gene>
    <name evidence="3" type="ORF">O3P69_004008</name>
</gene>
<organism evidence="3 4">
    <name type="scientific">Scylla paramamosain</name>
    <name type="common">Mud crab</name>
    <dbReference type="NCBI Taxonomy" id="85552"/>
    <lineage>
        <taxon>Eukaryota</taxon>
        <taxon>Metazoa</taxon>
        <taxon>Ecdysozoa</taxon>
        <taxon>Arthropoda</taxon>
        <taxon>Crustacea</taxon>
        <taxon>Multicrustacea</taxon>
        <taxon>Malacostraca</taxon>
        <taxon>Eumalacostraca</taxon>
        <taxon>Eucarida</taxon>
        <taxon>Decapoda</taxon>
        <taxon>Pleocyemata</taxon>
        <taxon>Brachyura</taxon>
        <taxon>Eubrachyura</taxon>
        <taxon>Portunoidea</taxon>
        <taxon>Portunidae</taxon>
        <taxon>Portuninae</taxon>
        <taxon>Scylla</taxon>
    </lineage>
</organism>
<dbReference type="InterPro" id="IPR002347">
    <property type="entry name" value="SDR_fam"/>
</dbReference>
<dbReference type="SUPFAM" id="SSF51735">
    <property type="entry name" value="NAD(P)-binding Rossmann-fold domains"/>
    <property type="match status" value="1"/>
</dbReference>
<dbReference type="PANTHER" id="PTHR43157">
    <property type="entry name" value="PHOSPHATIDYLINOSITOL-GLYCAN BIOSYNTHESIS CLASS F PROTEIN-RELATED"/>
    <property type="match status" value="1"/>
</dbReference>
<dbReference type="PRINTS" id="PR00080">
    <property type="entry name" value="SDRFAMILY"/>
</dbReference>
<dbReference type="EMBL" id="JARAKH010000012">
    <property type="protein sequence ID" value="KAK8398547.1"/>
    <property type="molecule type" value="Genomic_DNA"/>
</dbReference>
<dbReference type="PANTHER" id="PTHR43157:SF31">
    <property type="entry name" value="PHOSPHATIDYLINOSITOL-GLYCAN BIOSYNTHESIS CLASS F PROTEIN"/>
    <property type="match status" value="1"/>
</dbReference>
<accession>A0AAW0UEH5</accession>
<keyword evidence="1" id="KW-0560">Oxidoreductase</keyword>
<comment type="similarity">
    <text evidence="2">Belongs to the short-chain dehydrogenases/reductases (SDR) family.</text>
</comment>
<comment type="caution">
    <text evidence="3">The sequence shown here is derived from an EMBL/GenBank/DDBJ whole genome shotgun (WGS) entry which is preliminary data.</text>
</comment>
<dbReference type="PRINTS" id="PR00081">
    <property type="entry name" value="GDHRDH"/>
</dbReference>
<protein>
    <recommendedName>
        <fullName evidence="5">Retinol dehydrogenase 11</fullName>
    </recommendedName>
</protein>
<dbReference type="AlphaFoldDB" id="A0AAW0UEH5"/>
<dbReference type="CDD" id="cd05327">
    <property type="entry name" value="retinol-DH_like_SDR_c_like"/>
    <property type="match status" value="1"/>
</dbReference>